<dbReference type="NCBIfam" id="NF005568">
    <property type="entry name" value="PRK07239.1"/>
    <property type="match status" value="1"/>
</dbReference>
<gene>
    <name evidence="3" type="ORF">ACFPBZ_07490</name>
</gene>
<evidence type="ECO:0000313" key="3">
    <source>
        <dbReference type="EMBL" id="MFC5062042.1"/>
    </source>
</evidence>
<dbReference type="EMBL" id="JBHSIV010000006">
    <property type="protein sequence ID" value="MFC5062042.1"/>
    <property type="molecule type" value="Genomic_DNA"/>
</dbReference>
<dbReference type="InterPro" id="IPR039793">
    <property type="entry name" value="UROS/Hem4"/>
</dbReference>
<dbReference type="PANTHER" id="PTHR40082">
    <property type="entry name" value="BLR5956 PROTEIN"/>
    <property type="match status" value="1"/>
</dbReference>
<dbReference type="Proteomes" id="UP001595947">
    <property type="component" value="Unassembled WGS sequence"/>
</dbReference>
<dbReference type="InterPro" id="IPR003754">
    <property type="entry name" value="4pyrrol_synth_uPrphyn_synth"/>
</dbReference>
<comment type="caution">
    <text evidence="3">The sequence shown here is derived from an EMBL/GenBank/DDBJ whole genome shotgun (WGS) entry which is preliminary data.</text>
</comment>
<protein>
    <submittedName>
        <fullName evidence="3">Uroporphyrinogen-III synthase</fullName>
        <ecNumber evidence="3">4.2.1.75</ecNumber>
    </submittedName>
</protein>
<dbReference type="PANTHER" id="PTHR40082:SF1">
    <property type="entry name" value="BLR5956 PROTEIN"/>
    <property type="match status" value="1"/>
</dbReference>
<dbReference type="Gene3D" id="3.40.50.10090">
    <property type="match status" value="2"/>
</dbReference>
<evidence type="ECO:0000259" key="2">
    <source>
        <dbReference type="Pfam" id="PF02602"/>
    </source>
</evidence>
<dbReference type="Pfam" id="PF02602">
    <property type="entry name" value="HEM4"/>
    <property type="match status" value="1"/>
</dbReference>
<proteinExistence type="predicted"/>
<accession>A0ABV9YJF7</accession>
<feature type="domain" description="Tetrapyrrole biosynthesis uroporphyrinogen III synthase" evidence="2">
    <location>
        <begin position="24"/>
        <end position="262"/>
    </location>
</feature>
<dbReference type="CDD" id="cd06578">
    <property type="entry name" value="HemD"/>
    <property type="match status" value="1"/>
</dbReference>
<dbReference type="RefSeq" id="WP_378035395.1">
    <property type="nucleotide sequence ID" value="NZ_JBHSIV010000006.1"/>
</dbReference>
<dbReference type="EC" id="4.2.1.75" evidence="3"/>
<name>A0ABV9YJF7_9PSEU</name>
<reference evidence="4" key="1">
    <citation type="journal article" date="2019" name="Int. J. Syst. Evol. Microbiol.">
        <title>The Global Catalogue of Microorganisms (GCM) 10K type strain sequencing project: providing services to taxonomists for standard genome sequencing and annotation.</title>
        <authorList>
            <consortium name="The Broad Institute Genomics Platform"/>
            <consortium name="The Broad Institute Genome Sequencing Center for Infectious Disease"/>
            <person name="Wu L."/>
            <person name="Ma J."/>
        </authorList>
    </citation>
    <scope>NUCLEOTIDE SEQUENCE [LARGE SCALE GENOMIC DNA]</scope>
    <source>
        <strain evidence="4">CGMCC 4.7093</strain>
    </source>
</reference>
<dbReference type="SUPFAM" id="SSF69618">
    <property type="entry name" value="HemD-like"/>
    <property type="match status" value="1"/>
</dbReference>
<dbReference type="GO" id="GO:0004852">
    <property type="term" value="F:uroporphyrinogen-III synthase activity"/>
    <property type="evidence" value="ECO:0007669"/>
    <property type="project" value="UniProtKB-EC"/>
</dbReference>
<keyword evidence="4" id="KW-1185">Reference proteome</keyword>
<dbReference type="InterPro" id="IPR036108">
    <property type="entry name" value="4pyrrol_syn_uPrphyn_synt_sf"/>
</dbReference>
<sequence length="293" mass="31159">MSEGPLSGVRVGVTADRRADDQIELLHRRGATTVHGPTMRIVPLADDADLAAVTRELVDAPPDVVVATTGQGFRGWLEVADEWELGERLRAVLGDAEILARGPKARGAIRGSGLREAWSADETESSPEVLEHLLASELSGRRVAVQLHGDAMTSFLTALREAGADVVEVHVYRWEPPPDLPAVDALIAAIVGREVDAVTFTSAPAVEGLVHRAEATGRGDELLEALRDGVLACSVGPVTSAPLDRRDVPSIAPDRFRLGAMVRRLEEHVARRGIEGSAPTGELDPTSPATVRS</sequence>
<evidence type="ECO:0000313" key="4">
    <source>
        <dbReference type="Proteomes" id="UP001595947"/>
    </source>
</evidence>
<evidence type="ECO:0000256" key="1">
    <source>
        <dbReference type="SAM" id="MobiDB-lite"/>
    </source>
</evidence>
<organism evidence="3 4">
    <name type="scientific">Actinomycetospora atypica</name>
    <dbReference type="NCBI Taxonomy" id="1290095"/>
    <lineage>
        <taxon>Bacteria</taxon>
        <taxon>Bacillati</taxon>
        <taxon>Actinomycetota</taxon>
        <taxon>Actinomycetes</taxon>
        <taxon>Pseudonocardiales</taxon>
        <taxon>Pseudonocardiaceae</taxon>
        <taxon>Actinomycetospora</taxon>
    </lineage>
</organism>
<keyword evidence="3" id="KW-0456">Lyase</keyword>
<feature type="region of interest" description="Disordered" evidence="1">
    <location>
        <begin position="272"/>
        <end position="293"/>
    </location>
</feature>